<evidence type="ECO:0000313" key="9">
    <source>
        <dbReference type="Proteomes" id="UP001139347"/>
    </source>
</evidence>
<evidence type="ECO:0000256" key="5">
    <source>
        <dbReference type="ARBA" id="ARBA00023288"/>
    </source>
</evidence>
<evidence type="ECO:0000256" key="1">
    <source>
        <dbReference type="ARBA" id="ARBA00022475"/>
    </source>
</evidence>
<keyword evidence="9" id="KW-1185">Reference proteome</keyword>
<evidence type="ECO:0000256" key="6">
    <source>
        <dbReference type="SAM" id="MobiDB-lite"/>
    </source>
</evidence>
<reference evidence="8" key="1">
    <citation type="submission" date="2022-04" db="EMBL/GenBank/DDBJ databases">
        <title>Paenibacillus mangrovi sp. nov., a novel endophytic bacterium isolated from bark of Kandelia candel.</title>
        <authorList>
            <person name="Tuo L."/>
        </authorList>
    </citation>
    <scope>NUCLEOTIDE SEQUENCE</scope>
    <source>
        <strain evidence="8">KQZ6P-2</strain>
    </source>
</reference>
<dbReference type="Proteomes" id="UP001139347">
    <property type="component" value="Unassembled WGS sequence"/>
</dbReference>
<gene>
    <name evidence="8" type="ORF">MUG84_20990</name>
</gene>
<proteinExistence type="predicted"/>
<dbReference type="PROSITE" id="PS51257">
    <property type="entry name" value="PROKAR_LIPOPROTEIN"/>
    <property type="match status" value="1"/>
</dbReference>
<dbReference type="Gene3D" id="3.40.190.10">
    <property type="entry name" value="Periplasmic binding protein-like II"/>
    <property type="match status" value="2"/>
</dbReference>
<feature type="signal peptide" evidence="7">
    <location>
        <begin position="1"/>
        <end position="20"/>
    </location>
</feature>
<protein>
    <submittedName>
        <fullName evidence="8">Extracellular solute-binding protein</fullName>
    </submittedName>
</protein>
<feature type="compositionally biased region" description="Basic and acidic residues" evidence="6">
    <location>
        <begin position="32"/>
        <end position="42"/>
    </location>
</feature>
<feature type="chain" id="PRO_5040951421" evidence="7">
    <location>
        <begin position="21"/>
        <end position="545"/>
    </location>
</feature>
<dbReference type="PANTHER" id="PTHR43649">
    <property type="entry name" value="ARABINOSE-BINDING PROTEIN-RELATED"/>
    <property type="match status" value="1"/>
</dbReference>
<keyword evidence="1" id="KW-1003">Cell membrane</keyword>
<keyword evidence="3" id="KW-0472">Membrane</keyword>
<dbReference type="AlphaFoldDB" id="A0A9X2B468"/>
<keyword evidence="4" id="KW-0564">Palmitate</keyword>
<sequence length="545" mass="61533">MKKRVLSMTSFFLIVVLVMAGCTGKDSPANEDGSKTAQEDNGKSQTSNITSWDSPDLSWKKSTEPVSFDTYIDFDWYQLDTWGKDDVSKEITKRTGVSLNVTKSSDLNQLQVLIAANELPDLVFTSNLVERFYNPDIAYPLDELIKKYTPEMMNLLDPVEIANNTQPDGHFYALKTHYNNDAAWNDPRNLPSPGDPGFYVREDIMQELGNPPLESMEDLLNIYKMVKEKHPDMIVYLPHPTWTNPLMEMMGLTGQSPYVDADGKVHVGFNNPGFAEYFKYMNTLFREGYLSAESFAYKPEQFSQIMKSGNVFSASYNAGLADDINKVYDENSIKAHLVPVLKALTYKGEAKLKPVDASVGWASLFVPKTNKNPERAIKYIEFLKSPEGDALTQWGIEGKHYTLNADKLLVRPEGFNELKVTDTGIGPWYFEASGLGEGVATSSGALSNPKYSSSVDLLKFRKKLYERNPALAFVKPKADTDEFNINVKLTELYTNARVEIITAPSEEEAMKRYEKMMSDANKIGMDKLETYMNEAYQEALKKYKK</sequence>
<evidence type="ECO:0000256" key="4">
    <source>
        <dbReference type="ARBA" id="ARBA00023139"/>
    </source>
</evidence>
<dbReference type="PANTHER" id="PTHR43649:SF33">
    <property type="entry name" value="POLYGALACTURONAN_RHAMNOGALACTURONAN-BINDING PROTEIN YTCQ"/>
    <property type="match status" value="1"/>
</dbReference>
<comment type="caution">
    <text evidence="8">The sequence shown here is derived from an EMBL/GenBank/DDBJ whole genome shotgun (WGS) entry which is preliminary data.</text>
</comment>
<feature type="compositionally biased region" description="Polar residues" evidence="6">
    <location>
        <begin position="43"/>
        <end position="53"/>
    </location>
</feature>
<keyword evidence="5" id="KW-0449">Lipoprotein</keyword>
<dbReference type="EMBL" id="JALIRP010000009">
    <property type="protein sequence ID" value="MCJ8014191.1"/>
    <property type="molecule type" value="Genomic_DNA"/>
</dbReference>
<dbReference type="Pfam" id="PF01547">
    <property type="entry name" value="SBP_bac_1"/>
    <property type="match status" value="1"/>
</dbReference>
<evidence type="ECO:0000313" key="8">
    <source>
        <dbReference type="EMBL" id="MCJ8014191.1"/>
    </source>
</evidence>
<evidence type="ECO:0000256" key="3">
    <source>
        <dbReference type="ARBA" id="ARBA00023136"/>
    </source>
</evidence>
<evidence type="ECO:0000256" key="7">
    <source>
        <dbReference type="SAM" id="SignalP"/>
    </source>
</evidence>
<evidence type="ECO:0000256" key="2">
    <source>
        <dbReference type="ARBA" id="ARBA00022729"/>
    </source>
</evidence>
<dbReference type="SUPFAM" id="SSF53850">
    <property type="entry name" value="Periplasmic binding protein-like II"/>
    <property type="match status" value="1"/>
</dbReference>
<feature type="region of interest" description="Disordered" evidence="6">
    <location>
        <begin position="26"/>
        <end position="59"/>
    </location>
</feature>
<dbReference type="InterPro" id="IPR050490">
    <property type="entry name" value="Bact_solute-bd_prot1"/>
</dbReference>
<organism evidence="8 9">
    <name type="scientific">Paenibacillus mangrovi</name>
    <dbReference type="NCBI Taxonomy" id="2931978"/>
    <lineage>
        <taxon>Bacteria</taxon>
        <taxon>Bacillati</taxon>
        <taxon>Bacillota</taxon>
        <taxon>Bacilli</taxon>
        <taxon>Bacillales</taxon>
        <taxon>Paenibacillaceae</taxon>
        <taxon>Paenibacillus</taxon>
    </lineage>
</organism>
<dbReference type="RefSeq" id="WP_244728543.1">
    <property type="nucleotide sequence ID" value="NZ_JALIRP010000009.1"/>
</dbReference>
<name>A0A9X2B468_9BACL</name>
<keyword evidence="2 7" id="KW-0732">Signal</keyword>
<accession>A0A9X2B468</accession>
<dbReference type="InterPro" id="IPR006059">
    <property type="entry name" value="SBP"/>
</dbReference>